<gene>
    <name evidence="6" type="ORF">BCB44BAC_01063</name>
</gene>
<dbReference type="InterPro" id="IPR005801">
    <property type="entry name" value="ADC_synthase"/>
</dbReference>
<feature type="domain" description="Chorismate-utilising enzyme C-terminal" evidence="5">
    <location>
        <begin position="34"/>
        <end position="91"/>
    </location>
</feature>
<sequence>MCRKEESTSYEEVCERLQGFKRDIFSELEEQVEVEKASLSFTSSITEKEFCEMVERAKELLTNEKERAEHIMLVDLARNDIGRVSEIGNEHGYRRKRHFYRRLCTIYRRKSKNNGVSTENIDQRHITTKEATCLGAPFENVSLLELNILTIVI</sequence>
<evidence type="ECO:0000259" key="5">
    <source>
        <dbReference type="Pfam" id="PF00425"/>
    </source>
</evidence>
<reference evidence="6 7" key="1">
    <citation type="submission" date="2016-08" db="EMBL/GenBank/DDBJ databases">
        <authorList>
            <person name="Loux V."/>
            <person name="Rue O."/>
        </authorList>
    </citation>
    <scope>NUCLEOTIDE SEQUENCE [LARGE SCALE GENOMIC DNA]</scope>
    <source>
        <strain evidence="6 7">AFSSA_08CEB44bac</strain>
    </source>
</reference>
<accession>A0AAX2CDV9</accession>
<dbReference type="GO" id="GO:0000162">
    <property type="term" value="P:L-tryptophan biosynthetic process"/>
    <property type="evidence" value="ECO:0007669"/>
    <property type="project" value="TreeGrafter"/>
</dbReference>
<dbReference type="PRINTS" id="PR00095">
    <property type="entry name" value="ANTSNTHASEI"/>
</dbReference>
<evidence type="ECO:0000313" key="6">
    <source>
        <dbReference type="EMBL" id="SCL86989.1"/>
    </source>
</evidence>
<organism evidence="6 7">
    <name type="scientific">Bacillus cytotoxicus</name>
    <dbReference type="NCBI Taxonomy" id="580165"/>
    <lineage>
        <taxon>Bacteria</taxon>
        <taxon>Bacillati</taxon>
        <taxon>Bacillota</taxon>
        <taxon>Bacilli</taxon>
        <taxon>Bacillales</taxon>
        <taxon>Bacillaceae</taxon>
        <taxon>Bacillus</taxon>
        <taxon>Bacillus cereus group</taxon>
    </lineage>
</organism>
<dbReference type="EMBL" id="FMIK01000018">
    <property type="protein sequence ID" value="SCL86989.1"/>
    <property type="molecule type" value="Genomic_DNA"/>
</dbReference>
<evidence type="ECO:0000256" key="4">
    <source>
        <dbReference type="ARBA" id="ARBA00023239"/>
    </source>
</evidence>
<keyword evidence="4" id="KW-0456">Lyase</keyword>
<dbReference type="AlphaFoldDB" id="A0AAX2CDV9"/>
<dbReference type="SUPFAM" id="SSF56322">
    <property type="entry name" value="ADC synthase"/>
    <property type="match status" value="1"/>
</dbReference>
<proteinExistence type="predicted"/>
<dbReference type="GO" id="GO:0016829">
    <property type="term" value="F:lyase activity"/>
    <property type="evidence" value="ECO:0007669"/>
    <property type="project" value="UniProtKB-KW"/>
</dbReference>
<dbReference type="Pfam" id="PF00425">
    <property type="entry name" value="Chorismate_bind"/>
    <property type="match status" value="1"/>
</dbReference>
<comment type="caution">
    <text evidence="6">The sequence shown here is derived from an EMBL/GenBank/DDBJ whole genome shotgun (WGS) entry which is preliminary data.</text>
</comment>
<name>A0AAX2CDV9_9BACI</name>
<evidence type="ECO:0000313" key="7">
    <source>
        <dbReference type="Proteomes" id="UP000242164"/>
    </source>
</evidence>
<dbReference type="InterPro" id="IPR015890">
    <property type="entry name" value="Chorismate_C"/>
</dbReference>
<evidence type="ECO:0000256" key="3">
    <source>
        <dbReference type="ARBA" id="ARBA00022842"/>
    </source>
</evidence>
<dbReference type="GO" id="GO:0046872">
    <property type="term" value="F:metal ion binding"/>
    <property type="evidence" value="ECO:0007669"/>
    <property type="project" value="UniProtKB-KW"/>
</dbReference>
<dbReference type="PANTHER" id="PTHR11236">
    <property type="entry name" value="AMINOBENZOATE/ANTHRANILATE SYNTHASE"/>
    <property type="match status" value="1"/>
</dbReference>
<keyword evidence="2" id="KW-0479">Metal-binding</keyword>
<evidence type="ECO:0000256" key="2">
    <source>
        <dbReference type="ARBA" id="ARBA00022723"/>
    </source>
</evidence>
<keyword evidence="3" id="KW-0460">Magnesium</keyword>
<dbReference type="InterPro" id="IPR019999">
    <property type="entry name" value="Anth_synth_I-like"/>
</dbReference>
<comment type="cofactor">
    <cofactor evidence="1">
        <name>Mg(2+)</name>
        <dbReference type="ChEBI" id="CHEBI:18420"/>
    </cofactor>
</comment>
<dbReference type="PANTHER" id="PTHR11236:SF48">
    <property type="entry name" value="ISOCHORISMATE SYNTHASE MENF"/>
    <property type="match status" value="1"/>
</dbReference>
<dbReference type="Gene3D" id="3.60.120.10">
    <property type="entry name" value="Anthranilate synthase"/>
    <property type="match status" value="1"/>
</dbReference>
<protein>
    <recommendedName>
        <fullName evidence="5">Chorismate-utilising enzyme C-terminal domain-containing protein</fullName>
    </recommendedName>
</protein>
<dbReference type="Proteomes" id="UP000242164">
    <property type="component" value="Unassembled WGS sequence"/>
</dbReference>
<evidence type="ECO:0000256" key="1">
    <source>
        <dbReference type="ARBA" id="ARBA00001946"/>
    </source>
</evidence>